<proteinExistence type="predicted"/>
<reference evidence="2 3" key="1">
    <citation type="submission" date="2023-04" db="EMBL/GenBank/DDBJ databases">
        <title>Two novel species of Flavobacterium.</title>
        <authorList>
            <person name="Liu Q."/>
            <person name="Xin Y.-H."/>
        </authorList>
    </citation>
    <scope>NUCLEOTIDE SEQUENCE [LARGE SCALE GENOMIC DNA]</scope>
    <source>
        <strain evidence="2 3">LB2P87</strain>
    </source>
</reference>
<dbReference type="Gene3D" id="1.25.40.10">
    <property type="entry name" value="Tetratricopeptide repeat domain"/>
    <property type="match status" value="1"/>
</dbReference>
<accession>A0AAW6TT13</accession>
<dbReference type="AlphaFoldDB" id="A0AAW6TT13"/>
<dbReference type="RefSeq" id="WP_282716920.1">
    <property type="nucleotide sequence ID" value="NZ_JASCRY010000003.1"/>
</dbReference>
<dbReference type="PROSITE" id="PS50005">
    <property type="entry name" value="TPR"/>
    <property type="match status" value="1"/>
</dbReference>
<dbReference type="SUPFAM" id="SSF48452">
    <property type="entry name" value="TPR-like"/>
    <property type="match status" value="1"/>
</dbReference>
<dbReference type="SMART" id="SM00028">
    <property type="entry name" value="TPR"/>
    <property type="match status" value="1"/>
</dbReference>
<evidence type="ECO:0000256" key="1">
    <source>
        <dbReference type="PROSITE-ProRule" id="PRU00339"/>
    </source>
</evidence>
<dbReference type="Proteomes" id="UP001228643">
    <property type="component" value="Unassembled WGS sequence"/>
</dbReference>
<keyword evidence="1" id="KW-0802">TPR repeat</keyword>
<evidence type="ECO:0000313" key="2">
    <source>
        <dbReference type="EMBL" id="MDI5950347.1"/>
    </source>
</evidence>
<dbReference type="InterPro" id="IPR011990">
    <property type="entry name" value="TPR-like_helical_dom_sf"/>
</dbReference>
<dbReference type="EMBL" id="JASCRY010000003">
    <property type="protein sequence ID" value="MDI5950347.1"/>
    <property type="molecule type" value="Genomic_DNA"/>
</dbReference>
<gene>
    <name evidence="2" type="ORF">QLS97_11880</name>
</gene>
<comment type="caution">
    <text evidence="2">The sequence shown here is derived from an EMBL/GenBank/DDBJ whole genome shotgun (WGS) entry which is preliminary data.</text>
</comment>
<sequence length="218" mass="25038">MIDTQLSLLGKSNKILSNEMSLSRLDNKLGGFTMNFEGVKYFTHSAGNEGFRCNYIGSFENGNGIVIMANDGSGRIIEDITRSIASMNNWKNFPFELRKESISLAIRKESLKDIKQGIEYYKKLKKNNYNEYNFSDESELNSLGHDFLGNDKIESAFEIFNLNVNEFPNSGNVYDSRGESYFYKKDYLLSKKDYLKALELDPTNQNAKEMLLKIEKLM</sequence>
<organism evidence="2 3">
    <name type="scientific">Flavobacterium yafengii</name>
    <dbReference type="NCBI Taxonomy" id="3041253"/>
    <lineage>
        <taxon>Bacteria</taxon>
        <taxon>Pseudomonadati</taxon>
        <taxon>Bacteroidota</taxon>
        <taxon>Flavobacteriia</taxon>
        <taxon>Flavobacteriales</taxon>
        <taxon>Flavobacteriaceae</taxon>
        <taxon>Flavobacterium</taxon>
    </lineage>
</organism>
<evidence type="ECO:0000313" key="3">
    <source>
        <dbReference type="Proteomes" id="UP001228643"/>
    </source>
</evidence>
<name>A0AAW6TT13_9FLAO</name>
<dbReference type="InterPro" id="IPR019734">
    <property type="entry name" value="TPR_rpt"/>
</dbReference>
<protein>
    <submittedName>
        <fullName evidence="2">Tetratricopeptide repeat protein</fullName>
    </submittedName>
</protein>
<keyword evidence="3" id="KW-1185">Reference proteome</keyword>
<feature type="repeat" description="TPR" evidence="1">
    <location>
        <begin position="171"/>
        <end position="204"/>
    </location>
</feature>